<protein>
    <submittedName>
        <fullName evidence="1">Uncharacterized protein</fullName>
    </submittedName>
</protein>
<name>A0A2T3AS70_AMORE</name>
<organism evidence="1 2">
    <name type="scientific">Amorphotheca resinae ATCC 22711</name>
    <dbReference type="NCBI Taxonomy" id="857342"/>
    <lineage>
        <taxon>Eukaryota</taxon>
        <taxon>Fungi</taxon>
        <taxon>Dikarya</taxon>
        <taxon>Ascomycota</taxon>
        <taxon>Pezizomycotina</taxon>
        <taxon>Leotiomycetes</taxon>
        <taxon>Helotiales</taxon>
        <taxon>Amorphothecaceae</taxon>
        <taxon>Amorphotheca</taxon>
    </lineage>
</organism>
<reference evidence="1 2" key="1">
    <citation type="journal article" date="2018" name="New Phytol.">
        <title>Comparative genomics and transcriptomics depict ericoid mycorrhizal fungi as versatile saprotrophs and plant mutualists.</title>
        <authorList>
            <person name="Martino E."/>
            <person name="Morin E."/>
            <person name="Grelet G.A."/>
            <person name="Kuo A."/>
            <person name="Kohler A."/>
            <person name="Daghino S."/>
            <person name="Barry K.W."/>
            <person name="Cichocki N."/>
            <person name="Clum A."/>
            <person name="Dockter R.B."/>
            <person name="Hainaut M."/>
            <person name="Kuo R.C."/>
            <person name="LaButti K."/>
            <person name="Lindahl B.D."/>
            <person name="Lindquist E.A."/>
            <person name="Lipzen A."/>
            <person name="Khouja H.R."/>
            <person name="Magnuson J."/>
            <person name="Murat C."/>
            <person name="Ohm R.A."/>
            <person name="Singer S.W."/>
            <person name="Spatafora J.W."/>
            <person name="Wang M."/>
            <person name="Veneault-Fourrey C."/>
            <person name="Henrissat B."/>
            <person name="Grigoriev I.V."/>
            <person name="Martin F.M."/>
            <person name="Perotto S."/>
        </authorList>
    </citation>
    <scope>NUCLEOTIDE SEQUENCE [LARGE SCALE GENOMIC DNA]</scope>
    <source>
        <strain evidence="1 2">ATCC 22711</strain>
    </source>
</reference>
<proteinExistence type="predicted"/>
<evidence type="ECO:0000313" key="2">
    <source>
        <dbReference type="Proteomes" id="UP000241818"/>
    </source>
</evidence>
<dbReference type="GeneID" id="36575168"/>
<evidence type="ECO:0000313" key="1">
    <source>
        <dbReference type="EMBL" id="PSS09220.1"/>
    </source>
</evidence>
<dbReference type="Proteomes" id="UP000241818">
    <property type="component" value="Unassembled WGS sequence"/>
</dbReference>
<dbReference type="RefSeq" id="XP_024717518.1">
    <property type="nucleotide sequence ID" value="XM_024867087.1"/>
</dbReference>
<dbReference type="EMBL" id="KZ679017">
    <property type="protein sequence ID" value="PSS09220.1"/>
    <property type="molecule type" value="Genomic_DNA"/>
</dbReference>
<accession>A0A2T3AS70</accession>
<gene>
    <name evidence="1" type="ORF">M430DRAFT_37247</name>
</gene>
<sequence length="97" mass="10394">MTRGGHTEASAARIANAKPGVSLPDFIRGGVIVTLIYHAVSLAKHAQRRKLPKPTGLKLGAEEGRLVGMEAMGERVVEEGQALFRNARSSMSRDLTV</sequence>
<keyword evidence="2" id="KW-1185">Reference proteome</keyword>
<dbReference type="InParanoid" id="A0A2T3AS70"/>
<dbReference type="AlphaFoldDB" id="A0A2T3AS70"/>